<protein>
    <recommendedName>
        <fullName evidence="2">Mandelate racemase/muconate lactonizing enzyme C-terminal domain-containing protein</fullName>
    </recommendedName>
</protein>
<dbReference type="InterPro" id="IPR036849">
    <property type="entry name" value="Enolase-like_C_sf"/>
</dbReference>
<dbReference type="InterPro" id="IPR029065">
    <property type="entry name" value="Enolase_C-like"/>
</dbReference>
<dbReference type="PANTHER" id="PTHR48080:SF2">
    <property type="entry name" value="D-GALACTONATE DEHYDRATASE"/>
    <property type="match status" value="1"/>
</dbReference>
<dbReference type="PROSITE" id="PS00908">
    <property type="entry name" value="MR_MLE_1"/>
    <property type="match status" value="1"/>
</dbReference>
<dbReference type="PANTHER" id="PTHR48080">
    <property type="entry name" value="D-GALACTONATE DEHYDRATASE-RELATED"/>
    <property type="match status" value="1"/>
</dbReference>
<keyword evidence="4" id="KW-1185">Reference proteome</keyword>
<feature type="domain" description="Mandelate racemase/muconate lactonizing enzyme C-terminal" evidence="2">
    <location>
        <begin position="129"/>
        <end position="242"/>
    </location>
</feature>
<comment type="caution">
    <text evidence="3">The sequence shown here is derived from an EMBL/GenBank/DDBJ whole genome shotgun (WGS) entry which is preliminary data.</text>
</comment>
<dbReference type="GO" id="GO:0009063">
    <property type="term" value="P:amino acid catabolic process"/>
    <property type="evidence" value="ECO:0007669"/>
    <property type="project" value="InterPro"/>
</dbReference>
<organism evidence="3 4">
    <name type="scientific">Reticulibacter mediterranei</name>
    <dbReference type="NCBI Taxonomy" id="2778369"/>
    <lineage>
        <taxon>Bacteria</taxon>
        <taxon>Bacillati</taxon>
        <taxon>Chloroflexota</taxon>
        <taxon>Ktedonobacteria</taxon>
        <taxon>Ktedonobacterales</taxon>
        <taxon>Reticulibacteraceae</taxon>
        <taxon>Reticulibacter</taxon>
    </lineage>
</organism>
<dbReference type="PROSITE" id="PS00909">
    <property type="entry name" value="MR_MLE_2"/>
    <property type="match status" value="1"/>
</dbReference>
<evidence type="ECO:0000313" key="3">
    <source>
        <dbReference type="EMBL" id="GHO90797.1"/>
    </source>
</evidence>
<reference evidence="3" key="1">
    <citation type="submission" date="2020-10" db="EMBL/GenBank/DDBJ databases">
        <title>Taxonomic study of unclassified bacteria belonging to the class Ktedonobacteria.</title>
        <authorList>
            <person name="Yabe S."/>
            <person name="Wang C.M."/>
            <person name="Zheng Y."/>
            <person name="Sakai Y."/>
            <person name="Cavaletti L."/>
            <person name="Monciardini P."/>
            <person name="Donadio S."/>
        </authorList>
    </citation>
    <scope>NUCLEOTIDE SEQUENCE</scope>
    <source>
        <strain evidence="3">ID150040</strain>
    </source>
</reference>
<dbReference type="GO" id="GO:0016829">
    <property type="term" value="F:lyase activity"/>
    <property type="evidence" value="ECO:0007669"/>
    <property type="project" value="UniProtKB-KW"/>
</dbReference>
<evidence type="ECO:0000259" key="2">
    <source>
        <dbReference type="SMART" id="SM00922"/>
    </source>
</evidence>
<evidence type="ECO:0000313" key="4">
    <source>
        <dbReference type="Proteomes" id="UP000597444"/>
    </source>
</evidence>
<proteinExistence type="predicted"/>
<sequence>MKITDIRTAIIRANFPWNLIRIYTDTGPIGLGEAYWGPGIVDVVEKLKPRLVGKDPMEVDKLWTYMMQLMSGPGSIAGATVAAISGIEIALLDLVGKHLKTPVYQLLGGKFRDRIRLYADSHASNLHDPSNWQKRALQVRERGFDAIKFDLDPLVRDMELDHFNRTLTNKAVNYMTEFVAAISETLGPDVELALDCHWSYNVTDAIRLARALERFSLLWLEDPTPPENADALAQVRAATSTPICTGENLYTRHGFRPFIEKGACHIIQPDIPRCGGLLESKRIADLADIHYIPFAAHNVCSPVGTIASAHVCAAIRTFTVLEFHSQDISWWDAVVDREDDPLIQDGYLTLDDKPGLGLELNDDVCRQHVMPGTLYFGETV</sequence>
<dbReference type="Proteomes" id="UP000597444">
    <property type="component" value="Unassembled WGS sequence"/>
</dbReference>
<dbReference type="Pfam" id="PF13378">
    <property type="entry name" value="MR_MLE_C"/>
    <property type="match status" value="1"/>
</dbReference>
<keyword evidence="1" id="KW-0456">Lyase</keyword>
<dbReference type="SUPFAM" id="SSF51604">
    <property type="entry name" value="Enolase C-terminal domain-like"/>
    <property type="match status" value="1"/>
</dbReference>
<dbReference type="SMART" id="SM00922">
    <property type="entry name" value="MR_MLE"/>
    <property type="match status" value="1"/>
</dbReference>
<dbReference type="InterPro" id="IPR018110">
    <property type="entry name" value="Mandel_Rmase/mucon_lact_enz_CS"/>
</dbReference>
<dbReference type="SUPFAM" id="SSF54826">
    <property type="entry name" value="Enolase N-terminal domain-like"/>
    <property type="match status" value="1"/>
</dbReference>
<dbReference type="InterPro" id="IPR034593">
    <property type="entry name" value="DgoD-like"/>
</dbReference>
<dbReference type="Pfam" id="PF02746">
    <property type="entry name" value="MR_MLE_N"/>
    <property type="match status" value="1"/>
</dbReference>
<gene>
    <name evidence="3" type="ORF">KSF_008450</name>
</gene>
<dbReference type="CDD" id="cd03316">
    <property type="entry name" value="MR_like"/>
    <property type="match status" value="1"/>
</dbReference>
<dbReference type="AlphaFoldDB" id="A0A8J3N0Z4"/>
<dbReference type="SFLD" id="SFLDS00001">
    <property type="entry name" value="Enolase"/>
    <property type="match status" value="1"/>
</dbReference>
<dbReference type="Gene3D" id="3.20.20.120">
    <property type="entry name" value="Enolase-like C-terminal domain"/>
    <property type="match status" value="1"/>
</dbReference>
<name>A0A8J3N0Z4_9CHLR</name>
<dbReference type="InterPro" id="IPR029017">
    <property type="entry name" value="Enolase-like_N"/>
</dbReference>
<evidence type="ECO:0000256" key="1">
    <source>
        <dbReference type="ARBA" id="ARBA00023239"/>
    </source>
</evidence>
<dbReference type="Gene3D" id="3.30.390.10">
    <property type="entry name" value="Enolase-like, N-terminal domain"/>
    <property type="match status" value="1"/>
</dbReference>
<dbReference type="EMBL" id="BNJK01000001">
    <property type="protein sequence ID" value="GHO90797.1"/>
    <property type="molecule type" value="Genomic_DNA"/>
</dbReference>
<dbReference type="SFLD" id="SFLDG00179">
    <property type="entry name" value="mandelate_racemase"/>
    <property type="match status" value="1"/>
</dbReference>
<dbReference type="RefSeq" id="WP_220201737.1">
    <property type="nucleotide sequence ID" value="NZ_BNJK01000001.1"/>
</dbReference>
<accession>A0A8J3N0Z4</accession>
<dbReference type="InterPro" id="IPR013341">
    <property type="entry name" value="Mandelate_racemase_N_dom"/>
</dbReference>
<dbReference type="InterPro" id="IPR013342">
    <property type="entry name" value="Mandelate_racemase_C"/>
</dbReference>